<reference evidence="2 3" key="1">
    <citation type="submission" date="2019-04" db="EMBL/GenBank/DDBJ databases">
        <title>Draft genome sequence of Robertkochia marina CC-AMO-30D.</title>
        <authorList>
            <person name="Hameed A."/>
            <person name="Lin S.-Y."/>
            <person name="Shahina M."/>
            <person name="Lai W.-A."/>
            <person name="Young C.-C."/>
        </authorList>
    </citation>
    <scope>NUCLEOTIDE SEQUENCE [LARGE SCALE GENOMIC DNA]</scope>
    <source>
        <strain evidence="2 3">CC-AMO-30D</strain>
    </source>
</reference>
<comment type="caution">
    <text evidence="2">The sequence shown here is derived from an EMBL/GenBank/DDBJ whole genome shotgun (WGS) entry which is preliminary data.</text>
</comment>
<feature type="transmembrane region" description="Helical" evidence="1">
    <location>
        <begin position="78"/>
        <end position="98"/>
    </location>
</feature>
<sequence length="100" mass="11671">MSFGAGHVMDMINRMKQNRALKPSNRSKFKGDNRESIYSKKGKNFKIPKFKILPPKELEKVKTQIQQNAAKERKKQNFIYGIALTVITILILAFFKWLNK</sequence>
<dbReference type="OrthoDB" id="1452733at2"/>
<evidence type="ECO:0000313" key="2">
    <source>
        <dbReference type="EMBL" id="THD67419.1"/>
    </source>
</evidence>
<organism evidence="2 3">
    <name type="scientific">Robertkochia marina</name>
    <dbReference type="NCBI Taxonomy" id="1227945"/>
    <lineage>
        <taxon>Bacteria</taxon>
        <taxon>Pseudomonadati</taxon>
        <taxon>Bacteroidota</taxon>
        <taxon>Flavobacteriia</taxon>
        <taxon>Flavobacteriales</taxon>
        <taxon>Flavobacteriaceae</taxon>
        <taxon>Robertkochia</taxon>
    </lineage>
</organism>
<proteinExistence type="predicted"/>
<evidence type="ECO:0000313" key="3">
    <source>
        <dbReference type="Proteomes" id="UP000305939"/>
    </source>
</evidence>
<keyword evidence="1" id="KW-1133">Transmembrane helix</keyword>
<keyword evidence="1" id="KW-0812">Transmembrane</keyword>
<evidence type="ECO:0000256" key="1">
    <source>
        <dbReference type="SAM" id="Phobius"/>
    </source>
</evidence>
<dbReference type="RefSeq" id="WP_136335625.1">
    <property type="nucleotide sequence ID" value="NZ_QXMP01000029.1"/>
</dbReference>
<accession>A0A4S3M1J7</accession>
<dbReference type="AlphaFoldDB" id="A0A4S3M1J7"/>
<keyword evidence="3" id="KW-1185">Reference proteome</keyword>
<name>A0A4S3M1J7_9FLAO</name>
<dbReference type="EMBL" id="SSMC01000002">
    <property type="protein sequence ID" value="THD67419.1"/>
    <property type="molecule type" value="Genomic_DNA"/>
</dbReference>
<protein>
    <submittedName>
        <fullName evidence="2">Uncharacterized protein</fullName>
    </submittedName>
</protein>
<keyword evidence="1" id="KW-0472">Membrane</keyword>
<dbReference type="Proteomes" id="UP000305939">
    <property type="component" value="Unassembled WGS sequence"/>
</dbReference>
<gene>
    <name evidence="2" type="ORF">E7Z59_07085</name>
</gene>